<feature type="compositionally biased region" description="Basic and acidic residues" evidence="13">
    <location>
        <begin position="487"/>
        <end position="514"/>
    </location>
</feature>
<evidence type="ECO:0000256" key="6">
    <source>
        <dbReference type="ARBA" id="ARBA00022723"/>
    </source>
</evidence>
<dbReference type="EMBL" id="HAED01012122">
    <property type="protein sequence ID" value="SBQ98516.1"/>
    <property type="molecule type" value="Transcribed_RNA"/>
</dbReference>
<dbReference type="InterPro" id="IPR000690">
    <property type="entry name" value="Matrin/U1-C_Znf_C2H2"/>
</dbReference>
<feature type="domain" description="Matrin-type" evidence="14">
    <location>
        <begin position="217"/>
        <end position="247"/>
    </location>
</feature>
<accession>A0A1A8IMN1</accession>
<feature type="region of interest" description="Disordered" evidence="13">
    <location>
        <begin position="1"/>
        <end position="155"/>
    </location>
</feature>
<evidence type="ECO:0000313" key="15">
    <source>
        <dbReference type="EMBL" id="SBQ98516.1"/>
    </source>
</evidence>
<evidence type="ECO:0000256" key="9">
    <source>
        <dbReference type="ARBA" id="ARBA00022842"/>
    </source>
</evidence>
<evidence type="ECO:0000256" key="12">
    <source>
        <dbReference type="ARBA" id="ARBA00048830"/>
    </source>
</evidence>
<keyword evidence="6" id="KW-0479">Metal-binding</keyword>
<feature type="compositionally biased region" description="Basic and acidic residues" evidence="13">
    <location>
        <begin position="640"/>
        <end position="658"/>
    </location>
</feature>
<feature type="compositionally biased region" description="Low complexity" evidence="13">
    <location>
        <begin position="118"/>
        <end position="130"/>
    </location>
</feature>
<dbReference type="InterPro" id="IPR045100">
    <property type="entry name" value="TUT4/7_NTP_transf"/>
</dbReference>
<evidence type="ECO:0000256" key="13">
    <source>
        <dbReference type="SAM" id="MobiDB-lite"/>
    </source>
</evidence>
<evidence type="ECO:0000259" key="14">
    <source>
        <dbReference type="PROSITE" id="PS50171"/>
    </source>
</evidence>
<dbReference type="CDD" id="cd05402">
    <property type="entry name" value="NT_PAP_TUTase"/>
    <property type="match status" value="1"/>
</dbReference>
<evidence type="ECO:0000256" key="10">
    <source>
        <dbReference type="ARBA" id="ARBA00023242"/>
    </source>
</evidence>
<dbReference type="GO" id="GO:0005634">
    <property type="term" value="C:nucleus"/>
    <property type="evidence" value="ECO:0007669"/>
    <property type="project" value="UniProtKB-SubCell"/>
</dbReference>
<dbReference type="GO" id="GO:0031123">
    <property type="term" value="P:RNA 3'-end processing"/>
    <property type="evidence" value="ECO:0007669"/>
    <property type="project" value="TreeGrafter"/>
</dbReference>
<dbReference type="GO" id="GO:0008270">
    <property type="term" value="F:zinc ion binding"/>
    <property type="evidence" value="ECO:0007669"/>
    <property type="project" value="UniProtKB-KW"/>
</dbReference>
<dbReference type="InterPro" id="IPR002058">
    <property type="entry name" value="PAP_assoc"/>
</dbReference>
<dbReference type="Pfam" id="PF19088">
    <property type="entry name" value="TUTase"/>
    <property type="match status" value="1"/>
</dbReference>
<dbReference type="Gene3D" id="1.10.1410.10">
    <property type="match status" value="1"/>
</dbReference>
<dbReference type="SUPFAM" id="SSF81301">
    <property type="entry name" value="Nucleotidyltransferase"/>
    <property type="match status" value="1"/>
</dbReference>
<reference evidence="15" key="2">
    <citation type="submission" date="2016-06" db="EMBL/GenBank/DDBJ databases">
        <title>The genome of a short-lived fish provides insights into sex chromosome evolution and the genetic control of aging.</title>
        <authorList>
            <person name="Reichwald K."/>
            <person name="Felder M."/>
            <person name="Petzold A."/>
            <person name="Koch P."/>
            <person name="Groth M."/>
            <person name="Platzer M."/>
        </authorList>
    </citation>
    <scope>NUCLEOTIDE SEQUENCE</scope>
    <source>
        <tissue evidence="15">Brain</tissue>
    </source>
</reference>
<feature type="compositionally biased region" description="Acidic residues" evidence="13">
    <location>
        <begin position="659"/>
        <end position="670"/>
    </location>
</feature>
<gene>
    <name evidence="15" type="primary">ZCCHC11</name>
</gene>
<dbReference type="PROSITE" id="PS50171">
    <property type="entry name" value="ZF_MATRIN"/>
    <property type="match status" value="1"/>
</dbReference>
<dbReference type="AlphaFoldDB" id="A0A1A8IMN1"/>
<evidence type="ECO:0000256" key="11">
    <source>
        <dbReference type="ARBA" id="ARBA00038491"/>
    </source>
</evidence>
<dbReference type="Gene3D" id="3.30.460.10">
    <property type="entry name" value="Beta Polymerase, domain 2"/>
    <property type="match status" value="1"/>
</dbReference>
<name>A0A1A8IMN1_NOTKU</name>
<sequence length="807" mass="90539">MDESKSAVKSVKLSQPRGAKALSSQKSNKEASVQREGVKSALRSKENLTAAKDERSVGQAGRTPGNTLPDSPVDKKRGRPSRLARLSGRTSSGESGKGKDSHQQLVAPESQSPLSVDNSSSSANRGTTSSPIPFAPERGRQEQDQTSAGAAGKEKSHVIKAAALMPQSAREDAEVRPALDEKLTEQQLGLRQVEERLHRDHIHRLVKQSPEYPNYLYFCKLCSVHIDNFQGAYKHIKEKRHKKNLVEKQEENELLALPPPSAAQLRALDSAVLETTEQHGVSEEDLDVRKAAVVRMEEIIKRHLPACSLRLYGSCLTRFAFKTSDVNVDVTFPPTMTQPEVLIQVLGILKNSPEFTEVESDFHTKVPAVFCRDRDSGLLCKVSAGNDVACLTTNHLAALAKLEPRLVPLVLTFRYWARLCHIDCQAEGGIPSYSFALMVIFFLQQRKEPVLPVYLGPWIEGFDVKRVDEYHLTGIVQDTFVKWERRSPSSAEERGDNRNESKSKPELKKSEEARASQGQSRLTLNPGRDASLGQLWLELLRFYTLEFAPEEYIISIRLKELLSREVKNWPRRRLAVEDPFSLKRNVARSLNSQMVFEYVQECFRSAYKYFASPQRKSVGGQPRKEGAGAQVVRKGERCLIREEDRRKSDTSQRGRQEEHEESDGEDEEGLDSSRKMGKKIPGVRLTAASDGNKPSSSPNGLLDSDEEEESSVSEKDASSEGLHYEFNKMVLTGGKPPAVVCSICKRDGHQKDECPEDFKKIELNPLPPMNERFRNILDGLCRLCYCTWVRVSLDKRGRRTNQVPSHV</sequence>
<comment type="similarity">
    <text evidence="11">Belongs to the DNA polymerase type-B-like family. GLD2 subfamily.</text>
</comment>
<protein>
    <recommendedName>
        <fullName evidence="4">polynucleotide adenylyltransferase</fullName>
        <ecNumber evidence="4">2.7.7.19</ecNumber>
    </recommendedName>
</protein>
<comment type="cofactor">
    <cofactor evidence="1">
        <name>Mn(2+)</name>
        <dbReference type="ChEBI" id="CHEBI:29035"/>
    </cofactor>
</comment>
<dbReference type="SUPFAM" id="SSF81631">
    <property type="entry name" value="PAP/OAS1 substrate-binding domain"/>
    <property type="match status" value="1"/>
</dbReference>
<evidence type="ECO:0000256" key="8">
    <source>
        <dbReference type="ARBA" id="ARBA00022833"/>
    </source>
</evidence>
<dbReference type="GO" id="GO:0003676">
    <property type="term" value="F:nucleic acid binding"/>
    <property type="evidence" value="ECO:0007669"/>
    <property type="project" value="InterPro"/>
</dbReference>
<feature type="region of interest" description="Disordered" evidence="13">
    <location>
        <begin position="640"/>
        <end position="719"/>
    </location>
</feature>
<reference evidence="15" key="1">
    <citation type="submission" date="2016-05" db="EMBL/GenBank/DDBJ databases">
        <authorList>
            <person name="Lavstsen T."/>
            <person name="Jespersen J.S."/>
        </authorList>
    </citation>
    <scope>NUCLEOTIDE SEQUENCE</scope>
    <source>
        <tissue evidence="15">Brain</tissue>
    </source>
</reference>
<comment type="cofactor">
    <cofactor evidence="2">
        <name>Mg(2+)</name>
        <dbReference type="ChEBI" id="CHEBI:18420"/>
    </cofactor>
</comment>
<evidence type="ECO:0000256" key="5">
    <source>
        <dbReference type="ARBA" id="ARBA00022679"/>
    </source>
</evidence>
<dbReference type="EC" id="2.7.7.19" evidence="4"/>
<evidence type="ECO:0000256" key="4">
    <source>
        <dbReference type="ARBA" id="ARBA00012388"/>
    </source>
</evidence>
<keyword evidence="10" id="KW-0539">Nucleus</keyword>
<keyword evidence="8" id="KW-0862">Zinc</keyword>
<feature type="region of interest" description="Disordered" evidence="13">
    <location>
        <begin position="487"/>
        <end position="525"/>
    </location>
</feature>
<organism evidence="15">
    <name type="scientific">Nothobranchius kuhntae</name>
    <name type="common">Beira killifish</name>
    <dbReference type="NCBI Taxonomy" id="321403"/>
    <lineage>
        <taxon>Eukaryota</taxon>
        <taxon>Metazoa</taxon>
        <taxon>Chordata</taxon>
        <taxon>Craniata</taxon>
        <taxon>Vertebrata</taxon>
        <taxon>Euteleostomi</taxon>
        <taxon>Actinopterygii</taxon>
        <taxon>Neopterygii</taxon>
        <taxon>Teleostei</taxon>
        <taxon>Neoteleostei</taxon>
        <taxon>Acanthomorphata</taxon>
        <taxon>Ovalentaria</taxon>
        <taxon>Atherinomorphae</taxon>
        <taxon>Cyprinodontiformes</taxon>
        <taxon>Nothobranchiidae</taxon>
        <taxon>Nothobranchius</taxon>
    </lineage>
</organism>
<comment type="catalytic activity">
    <reaction evidence="12">
        <text>RNA(n) + ATP = RNA(n)-3'-adenine ribonucleotide + diphosphate</text>
        <dbReference type="Rhea" id="RHEA:11332"/>
        <dbReference type="Rhea" id="RHEA-COMP:14527"/>
        <dbReference type="Rhea" id="RHEA-COMP:17347"/>
        <dbReference type="ChEBI" id="CHEBI:30616"/>
        <dbReference type="ChEBI" id="CHEBI:33019"/>
        <dbReference type="ChEBI" id="CHEBI:140395"/>
        <dbReference type="ChEBI" id="CHEBI:173115"/>
        <dbReference type="EC" id="2.7.7.19"/>
    </reaction>
</comment>
<dbReference type="GO" id="GO:1990817">
    <property type="term" value="F:poly(A) RNA polymerase activity"/>
    <property type="evidence" value="ECO:0007669"/>
    <property type="project" value="UniProtKB-EC"/>
</dbReference>
<evidence type="ECO:0000256" key="3">
    <source>
        <dbReference type="ARBA" id="ARBA00004123"/>
    </source>
</evidence>
<keyword evidence="5" id="KW-0808">Transferase</keyword>
<keyword evidence="7" id="KW-0863">Zinc-finger</keyword>
<keyword evidence="9" id="KW-0460">Magnesium</keyword>
<proteinExistence type="inferred from homology"/>
<evidence type="ECO:0000256" key="7">
    <source>
        <dbReference type="ARBA" id="ARBA00022771"/>
    </source>
</evidence>
<dbReference type="Pfam" id="PF03828">
    <property type="entry name" value="PAP_assoc"/>
    <property type="match status" value="1"/>
</dbReference>
<evidence type="ECO:0000256" key="2">
    <source>
        <dbReference type="ARBA" id="ARBA00001946"/>
    </source>
</evidence>
<feature type="compositionally biased region" description="Basic and acidic residues" evidence="13">
    <location>
        <begin position="27"/>
        <end position="56"/>
    </location>
</feature>
<evidence type="ECO:0000256" key="1">
    <source>
        <dbReference type="ARBA" id="ARBA00001936"/>
    </source>
</evidence>
<dbReference type="PANTHER" id="PTHR12271:SF40">
    <property type="entry name" value="POLY(A) RNA POLYMERASE GLD2"/>
    <property type="match status" value="1"/>
</dbReference>
<dbReference type="InterPro" id="IPR043519">
    <property type="entry name" value="NT_sf"/>
</dbReference>
<comment type="subcellular location">
    <subcellularLocation>
        <location evidence="3">Nucleus</location>
    </subcellularLocation>
</comment>
<dbReference type="PANTHER" id="PTHR12271">
    <property type="entry name" value="POLY A POLYMERASE CID PAP -RELATED"/>
    <property type="match status" value="1"/>
</dbReference>